<accession>A0A2S7T9P1</accession>
<gene>
    <name evidence="1" type="ORF">BST99_12070</name>
</gene>
<dbReference type="Proteomes" id="UP000239366">
    <property type="component" value="Unassembled WGS sequence"/>
</dbReference>
<dbReference type="RefSeq" id="WP_105002026.1">
    <property type="nucleotide sequence ID" value="NZ_MQVX01000001.1"/>
</dbReference>
<comment type="caution">
    <text evidence="1">The sequence shown here is derived from an EMBL/GenBank/DDBJ whole genome shotgun (WGS) entry which is preliminary data.</text>
</comment>
<dbReference type="OrthoDB" id="794480at2"/>
<dbReference type="PROSITE" id="PS00387">
    <property type="entry name" value="PPASE"/>
    <property type="match status" value="1"/>
</dbReference>
<keyword evidence="2" id="KW-1185">Reference proteome</keyword>
<protein>
    <submittedName>
        <fullName evidence="1">Uncharacterized protein</fullName>
    </submittedName>
</protein>
<reference evidence="2" key="1">
    <citation type="submission" date="2016-11" db="EMBL/GenBank/DDBJ databases">
        <title>Trade-off between light-utilization and light-protection in marine flavobacteria.</title>
        <authorList>
            <person name="Kumagai Y."/>
            <person name="Yoshizawa S."/>
            <person name="Kogure K."/>
        </authorList>
    </citation>
    <scope>NUCLEOTIDE SEQUENCE [LARGE SCALE GENOMIC DNA]</scope>
    <source>
        <strain evidence="2">SG-18</strain>
    </source>
</reference>
<sequence length="118" mass="13876">MSRDIILKARWEKLVEKLSAQFADGDPLDLDGMIYLVGFQELGQLHRSFKKDEKVQLMHIGICRLLEPFGFYEFDFFDADGWPHFKVKEELPSLKAGEQTLLMKEALVLYFLEKEYIE</sequence>
<evidence type="ECO:0000313" key="2">
    <source>
        <dbReference type="Proteomes" id="UP000239366"/>
    </source>
</evidence>
<dbReference type="AlphaFoldDB" id="A0A2S7T9P1"/>
<name>A0A2S7T9P1_9FLAO</name>
<evidence type="ECO:0000313" key="1">
    <source>
        <dbReference type="EMBL" id="PQJ16354.1"/>
    </source>
</evidence>
<dbReference type="EMBL" id="MQVX01000001">
    <property type="protein sequence ID" value="PQJ16354.1"/>
    <property type="molecule type" value="Genomic_DNA"/>
</dbReference>
<proteinExistence type="predicted"/>
<organism evidence="1 2">
    <name type="scientific">Aureicoccus marinus</name>
    <dbReference type="NCBI Taxonomy" id="754435"/>
    <lineage>
        <taxon>Bacteria</taxon>
        <taxon>Pseudomonadati</taxon>
        <taxon>Bacteroidota</taxon>
        <taxon>Flavobacteriia</taxon>
        <taxon>Flavobacteriales</taxon>
        <taxon>Flavobacteriaceae</taxon>
        <taxon>Aureicoccus</taxon>
    </lineage>
</organism>